<dbReference type="InterPro" id="IPR017871">
    <property type="entry name" value="ABC_transporter-like_CS"/>
</dbReference>
<evidence type="ECO:0000256" key="4">
    <source>
        <dbReference type="ARBA" id="ARBA00038388"/>
    </source>
</evidence>
<dbReference type="GO" id="GO:0022857">
    <property type="term" value="F:transmembrane transporter activity"/>
    <property type="evidence" value="ECO:0007669"/>
    <property type="project" value="UniProtKB-ARBA"/>
</dbReference>
<dbReference type="Gene3D" id="3.40.50.300">
    <property type="entry name" value="P-loop containing nucleotide triphosphate hydrolases"/>
    <property type="match status" value="1"/>
</dbReference>
<dbReference type="GO" id="GO:0005886">
    <property type="term" value="C:plasma membrane"/>
    <property type="evidence" value="ECO:0007669"/>
    <property type="project" value="TreeGrafter"/>
</dbReference>
<dbReference type="GO" id="GO:0016887">
    <property type="term" value="F:ATP hydrolysis activity"/>
    <property type="evidence" value="ECO:0007669"/>
    <property type="project" value="InterPro"/>
</dbReference>
<dbReference type="SMART" id="SM00382">
    <property type="entry name" value="AAA"/>
    <property type="match status" value="1"/>
</dbReference>
<name>A0AAW9SE73_9BACT</name>
<dbReference type="SUPFAM" id="SSF52540">
    <property type="entry name" value="P-loop containing nucleoside triphosphate hydrolases"/>
    <property type="match status" value="1"/>
</dbReference>
<dbReference type="FunFam" id="3.40.50.300:FF:000032">
    <property type="entry name" value="Export ABC transporter ATP-binding protein"/>
    <property type="match status" value="1"/>
</dbReference>
<keyword evidence="2" id="KW-0547">Nucleotide-binding</keyword>
<dbReference type="PANTHER" id="PTHR24220">
    <property type="entry name" value="IMPORT ATP-BINDING PROTEIN"/>
    <property type="match status" value="1"/>
</dbReference>
<evidence type="ECO:0000256" key="3">
    <source>
        <dbReference type="ARBA" id="ARBA00022840"/>
    </source>
</evidence>
<feature type="domain" description="ABC transporter" evidence="5">
    <location>
        <begin position="5"/>
        <end position="229"/>
    </location>
</feature>
<dbReference type="Pfam" id="PF00005">
    <property type="entry name" value="ABC_tran"/>
    <property type="match status" value="1"/>
</dbReference>
<dbReference type="PROSITE" id="PS00211">
    <property type="entry name" value="ABC_TRANSPORTER_1"/>
    <property type="match status" value="1"/>
</dbReference>
<dbReference type="InterPro" id="IPR017911">
    <property type="entry name" value="MacB-like_ATP-bd"/>
</dbReference>
<gene>
    <name evidence="6" type="ORF">AAG747_25640</name>
</gene>
<sequence>MEPVLNAHRLTKTYRTGSESVVVLQDVSFHVYPGESVAIIGASGSGKTTLLNLLAGLDLPDQGEIFLGPTQLNQLTENDRAYMRNRYIGLVYQDYQLLPHYTALENVLFPLEILRQTSGKKEKAQALLSKMGLSERYYHYPSMLSGGEQQRVAIARSIVTQPLILLADEPTGNLHREASDEITTLLFEMNKTLATPMVIVTHQMDLAMQCDRVYQMARGKLTPYIEKTLKPS</sequence>
<proteinExistence type="inferred from homology"/>
<dbReference type="CDD" id="cd03255">
    <property type="entry name" value="ABC_MJ0796_LolCDE_FtsE"/>
    <property type="match status" value="1"/>
</dbReference>
<protein>
    <submittedName>
        <fullName evidence="6">ABC transporter ATP-binding protein</fullName>
    </submittedName>
</protein>
<dbReference type="EMBL" id="JBDKWZ010000021">
    <property type="protein sequence ID" value="MEN7551326.1"/>
    <property type="molecule type" value="Genomic_DNA"/>
</dbReference>
<dbReference type="GO" id="GO:0005524">
    <property type="term" value="F:ATP binding"/>
    <property type="evidence" value="ECO:0007669"/>
    <property type="project" value="UniProtKB-KW"/>
</dbReference>
<comment type="similarity">
    <text evidence="4">Belongs to the ABC transporter superfamily. Macrolide exporter (TC 3.A.1.122) family.</text>
</comment>
<dbReference type="Proteomes" id="UP001403385">
    <property type="component" value="Unassembled WGS sequence"/>
</dbReference>
<dbReference type="PROSITE" id="PS50893">
    <property type="entry name" value="ABC_TRANSPORTER_2"/>
    <property type="match status" value="1"/>
</dbReference>
<evidence type="ECO:0000256" key="2">
    <source>
        <dbReference type="ARBA" id="ARBA00022741"/>
    </source>
</evidence>
<dbReference type="InterPro" id="IPR003593">
    <property type="entry name" value="AAA+_ATPase"/>
</dbReference>
<dbReference type="InterPro" id="IPR003439">
    <property type="entry name" value="ABC_transporter-like_ATP-bd"/>
</dbReference>
<evidence type="ECO:0000256" key="1">
    <source>
        <dbReference type="ARBA" id="ARBA00022448"/>
    </source>
</evidence>
<organism evidence="6 7">
    <name type="scientific">Rapidithrix thailandica</name>
    <dbReference type="NCBI Taxonomy" id="413964"/>
    <lineage>
        <taxon>Bacteria</taxon>
        <taxon>Pseudomonadati</taxon>
        <taxon>Bacteroidota</taxon>
        <taxon>Cytophagia</taxon>
        <taxon>Cytophagales</taxon>
        <taxon>Flammeovirgaceae</taxon>
        <taxon>Rapidithrix</taxon>
    </lineage>
</organism>
<dbReference type="InterPro" id="IPR015854">
    <property type="entry name" value="ABC_transpr_LolD-like"/>
</dbReference>
<evidence type="ECO:0000313" key="7">
    <source>
        <dbReference type="Proteomes" id="UP001403385"/>
    </source>
</evidence>
<dbReference type="PANTHER" id="PTHR24220:SF689">
    <property type="entry name" value="LIPOPROTEIN-RELEASING SYSTEM ATP-BINDING PROTEIN LOLD"/>
    <property type="match status" value="1"/>
</dbReference>
<dbReference type="RefSeq" id="WP_346824105.1">
    <property type="nucleotide sequence ID" value="NZ_JBDKWZ010000021.1"/>
</dbReference>
<dbReference type="AlphaFoldDB" id="A0AAW9SE73"/>
<dbReference type="InterPro" id="IPR027417">
    <property type="entry name" value="P-loop_NTPase"/>
</dbReference>
<keyword evidence="1" id="KW-0813">Transport</keyword>
<reference evidence="6 7" key="1">
    <citation type="submission" date="2024-04" db="EMBL/GenBank/DDBJ databases">
        <title>Novel genus in family Flammeovirgaceae.</title>
        <authorList>
            <person name="Nguyen T.H."/>
            <person name="Vuong T.Q."/>
            <person name="Le H."/>
            <person name="Kim S.-G."/>
        </authorList>
    </citation>
    <scope>NUCLEOTIDE SEQUENCE [LARGE SCALE GENOMIC DNA]</scope>
    <source>
        <strain evidence="6 7">JCM 23209</strain>
    </source>
</reference>
<evidence type="ECO:0000313" key="6">
    <source>
        <dbReference type="EMBL" id="MEN7551326.1"/>
    </source>
</evidence>
<keyword evidence="3 6" id="KW-0067">ATP-binding</keyword>
<dbReference type="GO" id="GO:0098796">
    <property type="term" value="C:membrane protein complex"/>
    <property type="evidence" value="ECO:0007669"/>
    <property type="project" value="UniProtKB-ARBA"/>
</dbReference>
<accession>A0AAW9SE73</accession>
<keyword evidence="7" id="KW-1185">Reference proteome</keyword>
<evidence type="ECO:0000259" key="5">
    <source>
        <dbReference type="PROSITE" id="PS50893"/>
    </source>
</evidence>
<comment type="caution">
    <text evidence="6">The sequence shown here is derived from an EMBL/GenBank/DDBJ whole genome shotgun (WGS) entry which is preliminary data.</text>
</comment>